<proteinExistence type="predicted"/>
<name>A0A0E9PJ84_ANGAN</name>
<evidence type="ECO:0000313" key="1">
    <source>
        <dbReference type="EMBL" id="JAH04589.1"/>
    </source>
</evidence>
<dbReference type="EMBL" id="GBXM01103988">
    <property type="protein sequence ID" value="JAH04589.1"/>
    <property type="molecule type" value="Transcribed_RNA"/>
</dbReference>
<protein>
    <submittedName>
        <fullName evidence="1">Uncharacterized protein</fullName>
    </submittedName>
</protein>
<reference evidence="1" key="2">
    <citation type="journal article" date="2015" name="Fish Shellfish Immunol.">
        <title>Early steps in the European eel (Anguilla anguilla)-Vibrio vulnificus interaction in the gills: Role of the RtxA13 toxin.</title>
        <authorList>
            <person name="Callol A."/>
            <person name="Pajuelo D."/>
            <person name="Ebbesson L."/>
            <person name="Teles M."/>
            <person name="MacKenzie S."/>
            <person name="Amaro C."/>
        </authorList>
    </citation>
    <scope>NUCLEOTIDE SEQUENCE</scope>
</reference>
<accession>A0A0E9PJ84</accession>
<reference evidence="1" key="1">
    <citation type="submission" date="2014-11" db="EMBL/GenBank/DDBJ databases">
        <authorList>
            <person name="Amaro Gonzalez C."/>
        </authorList>
    </citation>
    <scope>NUCLEOTIDE SEQUENCE</scope>
</reference>
<sequence length="34" mass="4015">MKHNICVCMKAIMFKLMKVLDILRKAFILTSFKV</sequence>
<organism evidence="1">
    <name type="scientific">Anguilla anguilla</name>
    <name type="common">European freshwater eel</name>
    <name type="synonym">Muraena anguilla</name>
    <dbReference type="NCBI Taxonomy" id="7936"/>
    <lineage>
        <taxon>Eukaryota</taxon>
        <taxon>Metazoa</taxon>
        <taxon>Chordata</taxon>
        <taxon>Craniata</taxon>
        <taxon>Vertebrata</taxon>
        <taxon>Euteleostomi</taxon>
        <taxon>Actinopterygii</taxon>
        <taxon>Neopterygii</taxon>
        <taxon>Teleostei</taxon>
        <taxon>Anguilliformes</taxon>
        <taxon>Anguillidae</taxon>
        <taxon>Anguilla</taxon>
    </lineage>
</organism>
<dbReference type="AlphaFoldDB" id="A0A0E9PJ84"/>